<protein>
    <submittedName>
        <fullName evidence="1">Uncharacterized protein</fullName>
    </submittedName>
</protein>
<sequence length="107" mass="11585">MKLPEQLGRQSIVGVGERVYGQPYQTPDGATVVTVSRVRNGLFGRTESPVGVCVIRGDDATFVSAVDANRVPTIAISTALLSAAFVTLAILRRPPWPDLRLTHLDER</sequence>
<comment type="caution">
    <text evidence="1">The sequence shown here is derived from an EMBL/GenBank/DDBJ whole genome shotgun (WGS) entry which is preliminary data.</text>
</comment>
<dbReference type="RefSeq" id="WP_214094663.1">
    <property type="nucleotide sequence ID" value="NZ_JAHCLR010000060.1"/>
</dbReference>
<evidence type="ECO:0000313" key="2">
    <source>
        <dbReference type="Proteomes" id="UP001519535"/>
    </source>
</evidence>
<gene>
    <name evidence="1" type="ORF">KIH27_19700</name>
</gene>
<proteinExistence type="predicted"/>
<keyword evidence="2" id="KW-1185">Reference proteome</keyword>
<organism evidence="1 2">
    <name type="scientific">Mycolicibacter acidiphilus</name>
    <dbReference type="NCBI Taxonomy" id="2835306"/>
    <lineage>
        <taxon>Bacteria</taxon>
        <taxon>Bacillati</taxon>
        <taxon>Actinomycetota</taxon>
        <taxon>Actinomycetes</taxon>
        <taxon>Mycobacteriales</taxon>
        <taxon>Mycobacteriaceae</taxon>
        <taxon>Mycolicibacter</taxon>
    </lineage>
</organism>
<accession>A0ABS5RNQ2</accession>
<evidence type="ECO:0000313" key="1">
    <source>
        <dbReference type="EMBL" id="MBS9535814.1"/>
    </source>
</evidence>
<name>A0ABS5RNQ2_9MYCO</name>
<reference evidence="1 2" key="1">
    <citation type="submission" date="2021-05" db="EMBL/GenBank/DDBJ databases">
        <title>Mycobacterium acidophilum sp. nov., an extremely acid-tolerant member of the genus Mycobacterium.</title>
        <authorList>
            <person name="Xia J."/>
        </authorList>
    </citation>
    <scope>NUCLEOTIDE SEQUENCE [LARGE SCALE GENOMIC DNA]</scope>
    <source>
        <strain evidence="1 2">M1</strain>
    </source>
</reference>
<dbReference type="EMBL" id="JAHCLR010000060">
    <property type="protein sequence ID" value="MBS9535814.1"/>
    <property type="molecule type" value="Genomic_DNA"/>
</dbReference>
<dbReference type="Proteomes" id="UP001519535">
    <property type="component" value="Unassembled WGS sequence"/>
</dbReference>